<dbReference type="EMBL" id="CP011110">
    <property type="protein sequence ID" value="AKA25911.1"/>
    <property type="molecule type" value="Genomic_DNA"/>
</dbReference>
<dbReference type="Proteomes" id="UP000032748">
    <property type="component" value="Chromosome"/>
</dbReference>
<evidence type="ECO:0000313" key="2">
    <source>
        <dbReference type="Proteomes" id="UP000032748"/>
    </source>
</evidence>
<accession>A0A0D5Y3N7</accession>
<organism evidence="1 2">
    <name type="scientific">Pseudomonas chlororaphis</name>
    <dbReference type="NCBI Taxonomy" id="587753"/>
    <lineage>
        <taxon>Bacteria</taxon>
        <taxon>Pseudomonadati</taxon>
        <taxon>Pseudomonadota</taxon>
        <taxon>Gammaproteobacteria</taxon>
        <taxon>Pseudomonadales</taxon>
        <taxon>Pseudomonadaceae</taxon>
        <taxon>Pseudomonas</taxon>
    </lineage>
</organism>
<dbReference type="KEGG" id="pcz:PCL1606_44640"/>
<reference evidence="1 2" key="1">
    <citation type="journal article" date="2015" name="Mol. Plant Microbe Interact.">
        <title>Comparative Genomic Analysis of Pseudomonas chlororaphis PCL1606 Reveals New Insight into Antifungal Compounds Involved in Biocontrol.</title>
        <authorList>
            <person name="Calderon C.E."/>
            <person name="Ramos C."/>
            <person name="de Vicente A."/>
            <person name="Cazorla F.M."/>
        </authorList>
    </citation>
    <scope>NUCLEOTIDE SEQUENCE [LARGE SCALE GENOMIC DNA]</scope>
    <source>
        <strain evidence="1 2">PCL1606</strain>
    </source>
</reference>
<name>A0A0D5Y3N7_9PSED</name>
<gene>
    <name evidence="1" type="ORF">PCL1606_44640</name>
</gene>
<proteinExistence type="predicted"/>
<protein>
    <submittedName>
        <fullName evidence="1">Uncharacterized protein</fullName>
    </submittedName>
</protein>
<dbReference type="AlphaFoldDB" id="A0A0D5Y3N7"/>
<sequence length="38" mass="4354">MHGSHVQHQPIKFNTLAHGLLSPTTRNFLTLTQRLVRC</sequence>
<evidence type="ECO:0000313" key="1">
    <source>
        <dbReference type="EMBL" id="AKA25911.1"/>
    </source>
</evidence>